<feature type="domain" description="Nitrile hydratase beta subunit-like N-terminal" evidence="8">
    <location>
        <begin position="1"/>
        <end position="105"/>
    </location>
</feature>
<dbReference type="Gene3D" id="2.30.30.50">
    <property type="match status" value="1"/>
</dbReference>
<dbReference type="GO" id="GO:0018822">
    <property type="term" value="F:nitrile hydratase activity"/>
    <property type="evidence" value="ECO:0007669"/>
    <property type="project" value="UniProtKB-EC"/>
</dbReference>
<dbReference type="Proteomes" id="UP001597114">
    <property type="component" value="Unassembled WGS sequence"/>
</dbReference>
<evidence type="ECO:0000256" key="6">
    <source>
        <dbReference type="SAM" id="MobiDB-lite"/>
    </source>
</evidence>
<evidence type="ECO:0000313" key="10">
    <source>
        <dbReference type="Proteomes" id="UP001597114"/>
    </source>
</evidence>
<dbReference type="InterPro" id="IPR008990">
    <property type="entry name" value="Elect_transpt_acc-like_dom_sf"/>
</dbReference>
<evidence type="ECO:0000256" key="5">
    <source>
        <dbReference type="PIRNR" id="PIRNR001427"/>
    </source>
</evidence>
<protein>
    <recommendedName>
        <fullName evidence="5">Nitrile hydratase subunit beta</fullName>
        <shortName evidence="5">NHase</shortName>
        <ecNumber evidence="5">4.2.1.84</ecNumber>
    </recommendedName>
</protein>
<evidence type="ECO:0000259" key="7">
    <source>
        <dbReference type="Pfam" id="PF02211"/>
    </source>
</evidence>
<keyword evidence="10" id="KW-1185">Reference proteome</keyword>
<dbReference type="Pfam" id="PF02211">
    <property type="entry name" value="NHase_beta_C"/>
    <property type="match status" value="1"/>
</dbReference>
<organism evidence="9 10">
    <name type="scientific">Pseudonocardia yunnanensis</name>
    <dbReference type="NCBI Taxonomy" id="58107"/>
    <lineage>
        <taxon>Bacteria</taxon>
        <taxon>Bacillati</taxon>
        <taxon>Actinomycetota</taxon>
        <taxon>Actinomycetes</taxon>
        <taxon>Pseudonocardiales</taxon>
        <taxon>Pseudonocardiaceae</taxon>
        <taxon>Pseudonocardia</taxon>
    </lineage>
</organism>
<evidence type="ECO:0000259" key="8">
    <source>
        <dbReference type="Pfam" id="PF21006"/>
    </source>
</evidence>
<dbReference type="EC" id="4.2.1.84" evidence="5"/>
<dbReference type="PIRSF" id="PIRSF001427">
    <property type="entry name" value="NHase_beta"/>
    <property type="match status" value="1"/>
</dbReference>
<dbReference type="InterPro" id="IPR003168">
    <property type="entry name" value="Nitrile_hydratase_bsu"/>
</dbReference>
<evidence type="ECO:0000256" key="4">
    <source>
        <dbReference type="ARBA" id="ARBA00044877"/>
    </source>
</evidence>
<comment type="caution">
    <text evidence="9">The sequence shown here is derived from an EMBL/GenBank/DDBJ whole genome shotgun (WGS) entry which is preliminary data.</text>
</comment>
<accession>A0ABW4F2P1</accession>
<dbReference type="Gene3D" id="1.10.472.20">
    <property type="entry name" value="Nitrile hydratase, beta subunit"/>
    <property type="match status" value="1"/>
</dbReference>
<dbReference type="NCBIfam" id="TIGR03888">
    <property type="entry name" value="nitrile_beta"/>
    <property type="match status" value="1"/>
</dbReference>
<proteinExistence type="inferred from homology"/>
<comment type="catalytic activity">
    <reaction evidence="4 5">
        <text>an aliphatic primary amide = an aliphatic nitrile + H2O</text>
        <dbReference type="Rhea" id="RHEA:12673"/>
        <dbReference type="ChEBI" id="CHEBI:15377"/>
        <dbReference type="ChEBI" id="CHEBI:65285"/>
        <dbReference type="ChEBI" id="CHEBI:80291"/>
        <dbReference type="EC" id="4.2.1.84"/>
    </reaction>
</comment>
<dbReference type="SUPFAM" id="SSF50090">
    <property type="entry name" value="Electron transport accessory proteins"/>
    <property type="match status" value="1"/>
</dbReference>
<reference evidence="10" key="1">
    <citation type="journal article" date="2019" name="Int. J. Syst. Evol. Microbiol.">
        <title>The Global Catalogue of Microorganisms (GCM) 10K type strain sequencing project: providing services to taxonomists for standard genome sequencing and annotation.</title>
        <authorList>
            <consortium name="The Broad Institute Genomics Platform"/>
            <consortium name="The Broad Institute Genome Sequencing Center for Infectious Disease"/>
            <person name="Wu L."/>
            <person name="Ma J."/>
        </authorList>
    </citation>
    <scope>NUCLEOTIDE SEQUENCE [LARGE SCALE GENOMIC DNA]</scope>
    <source>
        <strain evidence="10">CCM 7043</strain>
    </source>
</reference>
<dbReference type="EMBL" id="JBHUCO010000038">
    <property type="protein sequence ID" value="MFD1521719.1"/>
    <property type="molecule type" value="Genomic_DNA"/>
</dbReference>
<evidence type="ECO:0000256" key="1">
    <source>
        <dbReference type="ARBA" id="ARBA00004042"/>
    </source>
</evidence>
<evidence type="ECO:0000256" key="3">
    <source>
        <dbReference type="ARBA" id="ARBA00023239"/>
    </source>
</evidence>
<sequence>MDGIADMGGTDGWGRAHPPDPNEPVFAEHWQGRVFALVLLSMDVAHYNVHAFRHEIERLGRSAYLGEGYFGRWLNAVESMLTETAILAPGAIDARVTNMQGGRVEEPPIPEPRRPDFAPTAEGSLRSVDNPPAFSVGDRVRARNISTSGHTRLPRYFRGHTGVIEVVQPAAVLPDTMAQFENENPQYTYSVRFDSRELWGPDTEPFTVTGDLYESYLEKSA</sequence>
<evidence type="ECO:0000313" key="9">
    <source>
        <dbReference type="EMBL" id="MFD1521719.1"/>
    </source>
</evidence>
<feature type="compositionally biased region" description="Basic and acidic residues" evidence="6">
    <location>
        <begin position="103"/>
        <end position="116"/>
    </location>
</feature>
<feature type="region of interest" description="Disordered" evidence="6">
    <location>
        <begin position="103"/>
        <end position="130"/>
    </location>
</feature>
<evidence type="ECO:0000256" key="2">
    <source>
        <dbReference type="ARBA" id="ARBA00009098"/>
    </source>
</evidence>
<name>A0ABW4F2P1_9PSEU</name>
<dbReference type="InterPro" id="IPR049054">
    <property type="entry name" value="CN_hydtase_beta-like_N"/>
</dbReference>
<feature type="domain" description="Nitrile hydratase beta subunit" evidence="7">
    <location>
        <begin position="126"/>
        <end position="219"/>
    </location>
</feature>
<dbReference type="RefSeq" id="WP_344722363.1">
    <property type="nucleotide sequence ID" value="NZ_BAAAUS010000011.1"/>
</dbReference>
<comment type="similarity">
    <text evidence="2 5">Belongs to the nitrile hydratase subunit beta family.</text>
</comment>
<feature type="region of interest" description="Disordered" evidence="6">
    <location>
        <begin position="1"/>
        <end position="20"/>
    </location>
</feature>
<gene>
    <name evidence="9" type="primary">nthB</name>
    <name evidence="9" type="ORF">ACFSJD_29765</name>
</gene>
<dbReference type="InterPro" id="IPR042262">
    <property type="entry name" value="CN_hydtase_beta_C"/>
</dbReference>
<keyword evidence="3 5" id="KW-0456">Lyase</keyword>
<dbReference type="InterPro" id="IPR024690">
    <property type="entry name" value="CN_hydtase_beta_dom_C"/>
</dbReference>
<dbReference type="Pfam" id="PF21006">
    <property type="entry name" value="NHase_beta_N"/>
    <property type="match status" value="1"/>
</dbReference>
<comment type="function">
    <text evidence="1 5">NHase catalyzes the hydration of various nitrile compounds to the corresponding amides.</text>
</comment>